<evidence type="ECO:0000313" key="1">
    <source>
        <dbReference type="EMBL" id="KAF6084272.1"/>
    </source>
</evidence>
<sequence length="250" mass="26300">MQQCSHSSAHAPELTLQCSCTRAHTPVLMQQCSHSSAHAPELTLQCSCTGAHAPVLTLQYSRSSAHIPVLTLQCSCTSAHTTVHASAFTLQHKRKAGARRRGDSVSSVSAPRVLGSMETGVISEWRRTPRLSCVMEQRPEKPRMVLAFFFLRSSGEAASPFRKRDQVQCGCSEGGGGAGAQGFIQGSLPALVDSLSPRAEERPASGASVDGLAPAWQEPALRAAGLGVWGPPIGQAGAPAQVLLHSPSSM</sequence>
<protein>
    <submittedName>
        <fullName evidence="1">Uncharacterized protein</fullName>
    </submittedName>
</protein>
<reference evidence="1 2" key="1">
    <citation type="journal article" date="2020" name="Nature">
        <title>Six reference-quality genomes reveal evolution of bat adaptations.</title>
        <authorList>
            <person name="Jebb D."/>
            <person name="Huang Z."/>
            <person name="Pippel M."/>
            <person name="Hughes G.M."/>
            <person name="Lavrichenko K."/>
            <person name="Devanna P."/>
            <person name="Winkler S."/>
            <person name="Jermiin L.S."/>
            <person name="Skirmuntt E.C."/>
            <person name="Katzourakis A."/>
            <person name="Burkitt-Gray L."/>
            <person name="Ray D.A."/>
            <person name="Sullivan K.A.M."/>
            <person name="Roscito J.G."/>
            <person name="Kirilenko B.M."/>
            <person name="Davalos L.M."/>
            <person name="Corthals A.P."/>
            <person name="Power M.L."/>
            <person name="Jones G."/>
            <person name="Ransome R.D."/>
            <person name="Dechmann D.K.N."/>
            <person name="Locatelli A.G."/>
            <person name="Puechmaille S.J."/>
            <person name="Fedrigo O."/>
            <person name="Jarvis E.D."/>
            <person name="Hiller M."/>
            <person name="Vernes S.C."/>
            <person name="Myers E.W."/>
            <person name="Teeling E.C."/>
        </authorList>
    </citation>
    <scope>NUCLEOTIDE SEQUENCE [LARGE SCALE GENOMIC DNA]</scope>
    <source>
        <strain evidence="1">Bat1K_MPI-CBG_1</strain>
    </source>
</reference>
<dbReference type="Proteomes" id="UP000664940">
    <property type="component" value="Unassembled WGS sequence"/>
</dbReference>
<gene>
    <name evidence="1" type="ORF">HJG60_008551</name>
</gene>
<accession>A0A833Z1H1</accession>
<proteinExistence type="predicted"/>
<name>A0A833Z1H1_9CHIR</name>
<organism evidence="1 2">
    <name type="scientific">Phyllostomus discolor</name>
    <name type="common">pale spear-nosed bat</name>
    <dbReference type="NCBI Taxonomy" id="89673"/>
    <lineage>
        <taxon>Eukaryota</taxon>
        <taxon>Metazoa</taxon>
        <taxon>Chordata</taxon>
        <taxon>Craniata</taxon>
        <taxon>Vertebrata</taxon>
        <taxon>Euteleostomi</taxon>
        <taxon>Mammalia</taxon>
        <taxon>Eutheria</taxon>
        <taxon>Laurasiatheria</taxon>
        <taxon>Chiroptera</taxon>
        <taxon>Yangochiroptera</taxon>
        <taxon>Phyllostomidae</taxon>
        <taxon>Phyllostominae</taxon>
        <taxon>Phyllostomus</taxon>
    </lineage>
</organism>
<dbReference type="EMBL" id="JABVXQ010000012">
    <property type="protein sequence ID" value="KAF6084272.1"/>
    <property type="molecule type" value="Genomic_DNA"/>
</dbReference>
<comment type="caution">
    <text evidence="1">The sequence shown here is derived from an EMBL/GenBank/DDBJ whole genome shotgun (WGS) entry which is preliminary data.</text>
</comment>
<evidence type="ECO:0000313" key="2">
    <source>
        <dbReference type="Proteomes" id="UP000664940"/>
    </source>
</evidence>
<dbReference type="AlphaFoldDB" id="A0A833Z1H1"/>